<keyword evidence="3" id="KW-0998">Cell outer membrane</keyword>
<dbReference type="SUPFAM" id="SSF110997">
    <property type="entry name" value="Sporulation related repeat"/>
    <property type="match status" value="1"/>
</dbReference>
<dbReference type="SUPFAM" id="SSF103088">
    <property type="entry name" value="OmpA-like"/>
    <property type="match status" value="1"/>
</dbReference>
<dbReference type="InterPro" id="IPR050330">
    <property type="entry name" value="Bact_OuterMem_StrucFunc"/>
</dbReference>
<dbReference type="Gene3D" id="3.30.70.1070">
    <property type="entry name" value="Sporulation related repeat"/>
    <property type="match status" value="1"/>
</dbReference>
<dbReference type="PROSITE" id="PS51123">
    <property type="entry name" value="OMPA_2"/>
    <property type="match status" value="1"/>
</dbReference>
<evidence type="ECO:0000259" key="6">
    <source>
        <dbReference type="PROSITE" id="PS51724"/>
    </source>
</evidence>
<evidence type="ECO:0000256" key="4">
    <source>
        <dbReference type="SAM" id="MobiDB-lite"/>
    </source>
</evidence>
<feature type="domain" description="OmpA-like" evidence="5">
    <location>
        <begin position="84"/>
        <end position="206"/>
    </location>
</feature>
<sequence length="320" mass="35997">DSWGKYPMHINPGSYVILIKKSGYVPQQVVFNTASDENEIFVNLEQQSMVSDKENLANNNPDVSNEDPTVVKIDNSSIDFPSTIKEGTIFQLPNIYYNFNDASIRPDAKIDLDALASFLITYPDIEIELSSHTDSRGGTRYNRQLSQGRAENAVKYLVTKGINKSRMIAVGYGESQLRNKCRDGIRCSELEHQYNRRTEVKITKMSQEINIEFVNDDKMPDNYTSIDPNNSDSSKTKVPSDNTAKNSDDYNVIAGVYREKANAEKKLKKLKKFGYDAQILVTGNSGTHSVVVGTYSSQSAAQSIVNTLKREYKIRAFIKK</sequence>
<proteinExistence type="predicted"/>
<dbReference type="PANTHER" id="PTHR30329:SF21">
    <property type="entry name" value="LIPOPROTEIN YIAD-RELATED"/>
    <property type="match status" value="1"/>
</dbReference>
<organism evidence="7">
    <name type="scientific">marine sediment metagenome</name>
    <dbReference type="NCBI Taxonomy" id="412755"/>
    <lineage>
        <taxon>unclassified sequences</taxon>
        <taxon>metagenomes</taxon>
        <taxon>ecological metagenomes</taxon>
    </lineage>
</organism>
<dbReference type="Gene3D" id="3.30.1330.60">
    <property type="entry name" value="OmpA-like domain"/>
    <property type="match status" value="1"/>
</dbReference>
<dbReference type="Pfam" id="PF00691">
    <property type="entry name" value="OmpA"/>
    <property type="match status" value="1"/>
</dbReference>
<feature type="region of interest" description="Disordered" evidence="4">
    <location>
        <begin position="220"/>
        <end position="245"/>
    </location>
</feature>
<feature type="compositionally biased region" description="Polar residues" evidence="4">
    <location>
        <begin position="222"/>
        <end position="245"/>
    </location>
</feature>
<name>X1B3E5_9ZZZZ</name>
<keyword evidence="2" id="KW-0472">Membrane</keyword>
<evidence type="ECO:0000256" key="1">
    <source>
        <dbReference type="ARBA" id="ARBA00004442"/>
    </source>
</evidence>
<dbReference type="GO" id="GO:0009279">
    <property type="term" value="C:cell outer membrane"/>
    <property type="evidence" value="ECO:0007669"/>
    <property type="project" value="UniProtKB-SubCell"/>
</dbReference>
<evidence type="ECO:0000256" key="3">
    <source>
        <dbReference type="ARBA" id="ARBA00023237"/>
    </source>
</evidence>
<feature type="non-terminal residue" evidence="7">
    <location>
        <position position="1"/>
    </location>
</feature>
<comment type="caution">
    <text evidence="7">The sequence shown here is derived from an EMBL/GenBank/DDBJ whole genome shotgun (WGS) entry which is preliminary data.</text>
</comment>
<reference evidence="7" key="1">
    <citation type="journal article" date="2014" name="Front. Microbiol.">
        <title>High frequency of phylogenetically diverse reductive dehalogenase-homologous genes in deep subseafloor sedimentary metagenomes.</title>
        <authorList>
            <person name="Kawai M."/>
            <person name="Futagami T."/>
            <person name="Toyoda A."/>
            <person name="Takaki Y."/>
            <person name="Nishi S."/>
            <person name="Hori S."/>
            <person name="Arai W."/>
            <person name="Tsubouchi T."/>
            <person name="Morono Y."/>
            <person name="Uchiyama I."/>
            <person name="Ito T."/>
            <person name="Fujiyama A."/>
            <person name="Inagaki F."/>
            <person name="Takami H."/>
        </authorList>
    </citation>
    <scope>NUCLEOTIDE SEQUENCE</scope>
    <source>
        <strain evidence="7">Expedition CK06-06</strain>
    </source>
</reference>
<dbReference type="InterPro" id="IPR036680">
    <property type="entry name" value="SPOR-like_sf"/>
</dbReference>
<dbReference type="PANTHER" id="PTHR30329">
    <property type="entry name" value="STATOR ELEMENT OF FLAGELLAR MOTOR COMPLEX"/>
    <property type="match status" value="1"/>
</dbReference>
<protein>
    <recommendedName>
        <fullName evidence="8">OmpA-like domain-containing protein</fullName>
    </recommendedName>
</protein>
<comment type="subcellular location">
    <subcellularLocation>
        <location evidence="1">Cell outer membrane</location>
    </subcellularLocation>
</comment>
<dbReference type="EMBL" id="BART01010571">
    <property type="protein sequence ID" value="GAG89520.1"/>
    <property type="molecule type" value="Genomic_DNA"/>
</dbReference>
<dbReference type="InterPro" id="IPR007730">
    <property type="entry name" value="SPOR-like_dom"/>
</dbReference>
<dbReference type="InterPro" id="IPR006664">
    <property type="entry name" value="OMP_bac"/>
</dbReference>
<dbReference type="PROSITE" id="PS51724">
    <property type="entry name" value="SPOR"/>
    <property type="match status" value="1"/>
</dbReference>
<dbReference type="Pfam" id="PF05036">
    <property type="entry name" value="SPOR"/>
    <property type="match status" value="1"/>
</dbReference>
<evidence type="ECO:0008006" key="8">
    <source>
        <dbReference type="Google" id="ProtNLM"/>
    </source>
</evidence>
<dbReference type="InterPro" id="IPR006665">
    <property type="entry name" value="OmpA-like"/>
</dbReference>
<dbReference type="InterPro" id="IPR036737">
    <property type="entry name" value="OmpA-like_sf"/>
</dbReference>
<dbReference type="GO" id="GO:0042834">
    <property type="term" value="F:peptidoglycan binding"/>
    <property type="evidence" value="ECO:0007669"/>
    <property type="project" value="InterPro"/>
</dbReference>
<dbReference type="PRINTS" id="PR01021">
    <property type="entry name" value="OMPADOMAIN"/>
</dbReference>
<dbReference type="CDD" id="cd07185">
    <property type="entry name" value="OmpA_C-like"/>
    <property type="match status" value="1"/>
</dbReference>
<feature type="domain" description="SPOR" evidence="6">
    <location>
        <begin position="244"/>
        <end position="320"/>
    </location>
</feature>
<evidence type="ECO:0000256" key="2">
    <source>
        <dbReference type="ARBA" id="ARBA00023136"/>
    </source>
</evidence>
<dbReference type="AlphaFoldDB" id="X1B3E5"/>
<evidence type="ECO:0000259" key="5">
    <source>
        <dbReference type="PROSITE" id="PS51123"/>
    </source>
</evidence>
<gene>
    <name evidence="7" type="ORF">S01H4_22921</name>
</gene>
<evidence type="ECO:0000313" key="7">
    <source>
        <dbReference type="EMBL" id="GAG89520.1"/>
    </source>
</evidence>
<accession>X1B3E5</accession>